<sequence length="248" mass="29444">MHSCIYEGTVTHRRRQPISHQFQYHLFMVYLDLDELPDLVGRGRLLAARKLAAKSFLRQDHLFEASQPIADEVRDLIREQTGRCSQGPIRLLTQIRFFGYFMSPLNLFYVFDRHDQDLEFIVAEVHNTPWKERHCYVLWDGNRSPGEQPLQFVHRKAFHVSPFMPMDCEYHWNLSAPTQRLKLHLANIRESHEVFAAVMSLQRRALNAAQLRKMTFRYPMMTAQITSGIYTHALKLWWKKCPFYTHPK</sequence>
<accession>A0A5B9QPT0</accession>
<dbReference type="InterPro" id="IPR010775">
    <property type="entry name" value="DUF1365"/>
</dbReference>
<evidence type="ECO:0000313" key="1">
    <source>
        <dbReference type="EMBL" id="QEG40964.1"/>
    </source>
</evidence>
<dbReference type="Proteomes" id="UP000325286">
    <property type="component" value="Chromosome"/>
</dbReference>
<dbReference type="AlphaFoldDB" id="A0A5B9QPT0"/>
<proteinExistence type="predicted"/>
<dbReference type="PANTHER" id="PTHR33973">
    <property type="entry name" value="OS07G0153300 PROTEIN"/>
    <property type="match status" value="1"/>
</dbReference>
<protein>
    <recommendedName>
        <fullName evidence="3">DUF1365 domain-containing protein</fullName>
    </recommendedName>
</protein>
<dbReference type="OrthoDB" id="9778801at2"/>
<dbReference type="Pfam" id="PF07103">
    <property type="entry name" value="DUF1365"/>
    <property type="match status" value="1"/>
</dbReference>
<name>A0A5B9QPT0_9BACT</name>
<dbReference type="PANTHER" id="PTHR33973:SF4">
    <property type="entry name" value="OS07G0153300 PROTEIN"/>
    <property type="match status" value="1"/>
</dbReference>
<reference evidence="1 2" key="1">
    <citation type="submission" date="2019-08" db="EMBL/GenBank/DDBJ databases">
        <title>Deep-cultivation of Planctomycetes and their phenomic and genomic characterization uncovers novel biology.</title>
        <authorList>
            <person name="Wiegand S."/>
            <person name="Jogler M."/>
            <person name="Boedeker C."/>
            <person name="Pinto D."/>
            <person name="Vollmers J."/>
            <person name="Rivas-Marin E."/>
            <person name="Kohn T."/>
            <person name="Peeters S.H."/>
            <person name="Heuer A."/>
            <person name="Rast P."/>
            <person name="Oberbeckmann S."/>
            <person name="Bunk B."/>
            <person name="Jeske O."/>
            <person name="Meyerdierks A."/>
            <person name="Storesund J.E."/>
            <person name="Kallscheuer N."/>
            <person name="Luecker S."/>
            <person name="Lage O.M."/>
            <person name="Pohl T."/>
            <person name="Merkel B.J."/>
            <person name="Hornburger P."/>
            <person name="Mueller R.-W."/>
            <person name="Bruemmer F."/>
            <person name="Labrenz M."/>
            <person name="Spormann A.M."/>
            <person name="Op den Camp H."/>
            <person name="Overmann J."/>
            <person name="Amann R."/>
            <person name="Jetten M.S.M."/>
            <person name="Mascher T."/>
            <person name="Medema M.H."/>
            <person name="Devos D.P."/>
            <person name="Kaster A.-K."/>
            <person name="Ovreas L."/>
            <person name="Rohde M."/>
            <person name="Galperin M.Y."/>
            <person name="Jogler C."/>
        </authorList>
    </citation>
    <scope>NUCLEOTIDE SEQUENCE [LARGE SCALE GENOMIC DNA]</scope>
    <source>
        <strain evidence="1 2">UC8</strain>
    </source>
</reference>
<dbReference type="RefSeq" id="WP_068131831.1">
    <property type="nucleotide sequence ID" value="NZ_CP042914.1"/>
</dbReference>
<evidence type="ECO:0008006" key="3">
    <source>
        <dbReference type="Google" id="ProtNLM"/>
    </source>
</evidence>
<gene>
    <name evidence="1" type="ORF">UC8_29820</name>
</gene>
<evidence type="ECO:0000313" key="2">
    <source>
        <dbReference type="Proteomes" id="UP000325286"/>
    </source>
</evidence>
<organism evidence="1 2">
    <name type="scientific">Roseimaritima ulvae</name>
    <dbReference type="NCBI Taxonomy" id="980254"/>
    <lineage>
        <taxon>Bacteria</taxon>
        <taxon>Pseudomonadati</taxon>
        <taxon>Planctomycetota</taxon>
        <taxon>Planctomycetia</taxon>
        <taxon>Pirellulales</taxon>
        <taxon>Pirellulaceae</taxon>
        <taxon>Roseimaritima</taxon>
    </lineage>
</organism>
<dbReference type="KEGG" id="rul:UC8_29820"/>
<dbReference type="EMBL" id="CP042914">
    <property type="protein sequence ID" value="QEG40964.1"/>
    <property type="molecule type" value="Genomic_DNA"/>
</dbReference>
<keyword evidence="2" id="KW-1185">Reference proteome</keyword>